<feature type="compositionally biased region" description="Polar residues" evidence="1">
    <location>
        <begin position="134"/>
        <end position="157"/>
    </location>
</feature>
<dbReference type="InterPro" id="IPR046522">
    <property type="entry name" value="DUF6699"/>
</dbReference>
<proteinExistence type="predicted"/>
<feature type="compositionally biased region" description="Polar residues" evidence="1">
    <location>
        <begin position="806"/>
        <end position="815"/>
    </location>
</feature>
<evidence type="ECO:0000313" key="4">
    <source>
        <dbReference type="EMBL" id="RDB16432.1"/>
    </source>
</evidence>
<keyword evidence="2" id="KW-0472">Membrane</keyword>
<dbReference type="AlphaFoldDB" id="A0A369J4V1"/>
<keyword evidence="5" id="KW-1185">Reference proteome</keyword>
<evidence type="ECO:0000313" key="5">
    <source>
        <dbReference type="Proteomes" id="UP000076154"/>
    </source>
</evidence>
<comment type="caution">
    <text evidence="4">The sequence shown here is derived from an EMBL/GenBank/DDBJ whole genome shotgun (WGS) entry which is preliminary data.</text>
</comment>
<dbReference type="EMBL" id="LUEZ02000124">
    <property type="protein sequence ID" value="RDB16432.1"/>
    <property type="molecule type" value="Genomic_DNA"/>
</dbReference>
<evidence type="ECO:0000259" key="3">
    <source>
        <dbReference type="Pfam" id="PF20415"/>
    </source>
</evidence>
<dbReference type="InParanoid" id="A0A369J4V1"/>
<feature type="transmembrane region" description="Helical" evidence="2">
    <location>
        <begin position="353"/>
        <end position="372"/>
    </location>
</feature>
<dbReference type="Pfam" id="PF20415">
    <property type="entry name" value="DUF6699"/>
    <property type="match status" value="1"/>
</dbReference>
<gene>
    <name evidence="4" type="ORF">Hypma_002755</name>
</gene>
<dbReference type="Proteomes" id="UP000076154">
    <property type="component" value="Unassembled WGS sequence"/>
</dbReference>
<feature type="transmembrane region" description="Helical" evidence="2">
    <location>
        <begin position="426"/>
        <end position="458"/>
    </location>
</feature>
<feature type="region of interest" description="Disordered" evidence="1">
    <location>
        <begin position="714"/>
        <end position="829"/>
    </location>
</feature>
<sequence>MRTPDPGHQRPRPNATTVEMGSIIANSILVSQSDPPDDSDIKGKVEVEVRTATPESHHRSRRILNCYFPDEIPETTDPGTLQNDSVALEDCVGIIQQESPTSSKGKGRDLSRSYNEDSLVSFYDDDILIATDSTNPTAYASPQSTSDTAESPNSSHDSSPRLPGSLEPVNSSRYVQVLIHGDALDGQASHIEEASINQRASLGTPPDSIEGYVAGNPLHSFITPTGDDVLPSHTRPMPLAAGSSVFRSIFRSRAIRSALAIKFDFVLRLAYHWMFLQIPMFYFTRVTRIFKEVRLSTDDLTKKVIQTLVNQETQGQRLGTRAYFIDIDDPQVSNLKTLWESFIDSLMREWKTLNIVSVLLMSAIIGTLQINAAFSDPLVRMSVFTSLICALMSLIYGGMFIIRFSNMRRVHKAIEWAKEGESTSTAIFWNVWVLLAMPAIWLSWSLILYVIGIMSFIWRAGFNGEAAANISPRAELGIRISISCILLLGLVYLALIIGTLKHYGEQMDVAWKEKVRNKAPKYNTTFEDTPRSRVQDIPLPFDEDIQVEPQHKQSFIATQSKHSERLSRTLPSGLVFHQAVEVIRFTIGGPQASEMPHHLANRGLNIGTWNGFIEHAWLAWNDSTKIRSETDRRKDVLRVITTWNGTLFCRLNFEVILCCVYPTHSPRSPFFAVFLTDFNTYAPSAMARFGHIPRGFGRVDIYEADRPVVSLLAADHYPPSPTDDPEIQTYHGSDPPSKAEPLSRQSSLVDLNIKSPTLSDPFNSPKQSSRMLPPNDVDEVFNTEICSVDSGQSPPPRAKNALPQDNFHSSENAPVNRSPPMDDYGPSCPSTSIVFEDTIATPTSPIHNTDRQSISVSPGLSDSPDAIVKLDRMGGINADQLGDGVLGAKLTRNNLNLEAHYGNSYLRHSSSLHPRYVRQRLGSYPGSDTGTTSLKARTPLYTRSYEDLYSFGGSDMHPNVQNKQLQYKECSAENPAERPGDWRPDYVSGLTSRVPETTKHRSDVTEWNDPVTRSVHSYLACSQDPPMHRDLRHHPFPFGTSDLTFEFPRYSSPFETTRPPPKSRHLPDPLGPLDPAQLATSPPVSRMRLFHPLLPWYIDIVQTHPNGVTVQDVILQMFLQMDMPIEYVHWFNIDMDDSVRESIKKEYLDRVKGNWNMEDIVKGVKRVDFLRGCVEFEGLVKGSNGLWEIKTTHREHWIEYSPEMEWEGDGLERGPEMELEERSDGRFGTQV</sequence>
<feature type="region of interest" description="Disordered" evidence="1">
    <location>
        <begin position="134"/>
        <end position="167"/>
    </location>
</feature>
<evidence type="ECO:0000256" key="2">
    <source>
        <dbReference type="SAM" id="Phobius"/>
    </source>
</evidence>
<dbReference type="OrthoDB" id="3265169at2759"/>
<protein>
    <recommendedName>
        <fullName evidence="3">DUF6699 domain-containing protein</fullName>
    </recommendedName>
</protein>
<dbReference type="STRING" id="39966.A0A369J4V1"/>
<reference evidence="4" key="1">
    <citation type="submission" date="2018-04" db="EMBL/GenBank/DDBJ databases">
        <title>Whole genome sequencing of Hypsizygus marmoreus.</title>
        <authorList>
            <person name="Choi I.-G."/>
            <person name="Min B."/>
            <person name="Kim J.-G."/>
            <person name="Kim S."/>
            <person name="Oh Y.-L."/>
            <person name="Kong W.-S."/>
            <person name="Park H."/>
            <person name="Jeong J."/>
            <person name="Song E.-S."/>
        </authorList>
    </citation>
    <scope>NUCLEOTIDE SEQUENCE [LARGE SCALE GENOMIC DNA]</scope>
    <source>
        <strain evidence="4">51987-8</strain>
    </source>
</reference>
<keyword evidence="2" id="KW-1133">Transmembrane helix</keyword>
<feature type="compositionally biased region" description="Basic and acidic residues" evidence="1">
    <location>
        <begin position="1210"/>
        <end position="1225"/>
    </location>
</feature>
<name>A0A369J4V1_HYPMA</name>
<keyword evidence="2" id="KW-0812">Transmembrane</keyword>
<feature type="domain" description="DUF6699" evidence="3">
    <location>
        <begin position="1056"/>
        <end position="1184"/>
    </location>
</feature>
<feature type="region of interest" description="Disordered" evidence="1">
    <location>
        <begin position="1207"/>
        <end position="1231"/>
    </location>
</feature>
<accession>A0A369J4V1</accession>
<feature type="transmembrane region" description="Helical" evidence="2">
    <location>
        <begin position="384"/>
        <end position="405"/>
    </location>
</feature>
<feature type="transmembrane region" description="Helical" evidence="2">
    <location>
        <begin position="478"/>
        <end position="497"/>
    </location>
</feature>
<organism evidence="4 5">
    <name type="scientific">Hypsizygus marmoreus</name>
    <name type="common">White beech mushroom</name>
    <name type="synonym">Agaricus marmoreus</name>
    <dbReference type="NCBI Taxonomy" id="39966"/>
    <lineage>
        <taxon>Eukaryota</taxon>
        <taxon>Fungi</taxon>
        <taxon>Dikarya</taxon>
        <taxon>Basidiomycota</taxon>
        <taxon>Agaricomycotina</taxon>
        <taxon>Agaricomycetes</taxon>
        <taxon>Agaricomycetidae</taxon>
        <taxon>Agaricales</taxon>
        <taxon>Tricholomatineae</taxon>
        <taxon>Lyophyllaceae</taxon>
        <taxon>Hypsizygus</taxon>
    </lineage>
</organism>
<feature type="compositionally biased region" description="Polar residues" evidence="1">
    <location>
        <begin position="743"/>
        <end position="770"/>
    </location>
</feature>
<feature type="region of interest" description="Disordered" evidence="1">
    <location>
        <begin position="1052"/>
        <end position="1071"/>
    </location>
</feature>
<evidence type="ECO:0000256" key="1">
    <source>
        <dbReference type="SAM" id="MobiDB-lite"/>
    </source>
</evidence>